<sequence>MKTGSCECKSVHYQYDGEPLTCYACHCTDCQTSSGSAFGLSLIVNEVDIRITKGTLITNNLDYDGVKVQRHHCEKCGSSIWFSADIYPDIIALKPGTFDDTSWFKPVAHLWTRSAQSWVYLDPDVPQFKQQPEMSELISLWKNRGK</sequence>
<gene>
    <name evidence="6" type="ORF">MNBD_GAMMA05-1108</name>
</gene>
<protein>
    <recommendedName>
        <fullName evidence="5">CENP-V/GFA domain-containing protein</fullName>
    </recommendedName>
</protein>
<keyword evidence="2" id="KW-0479">Metal-binding</keyword>
<organism evidence="6">
    <name type="scientific">hydrothermal vent metagenome</name>
    <dbReference type="NCBI Taxonomy" id="652676"/>
    <lineage>
        <taxon>unclassified sequences</taxon>
        <taxon>metagenomes</taxon>
        <taxon>ecological metagenomes</taxon>
    </lineage>
</organism>
<proteinExistence type="inferred from homology"/>
<evidence type="ECO:0000256" key="4">
    <source>
        <dbReference type="ARBA" id="ARBA00023239"/>
    </source>
</evidence>
<dbReference type="GO" id="GO:0016846">
    <property type="term" value="F:carbon-sulfur lyase activity"/>
    <property type="evidence" value="ECO:0007669"/>
    <property type="project" value="InterPro"/>
</dbReference>
<evidence type="ECO:0000256" key="2">
    <source>
        <dbReference type="ARBA" id="ARBA00022723"/>
    </source>
</evidence>
<dbReference type="Pfam" id="PF04828">
    <property type="entry name" value="GFA"/>
    <property type="match status" value="1"/>
</dbReference>
<keyword evidence="3" id="KW-0862">Zinc</keyword>
<dbReference type="PROSITE" id="PS51891">
    <property type="entry name" value="CENP_V_GFA"/>
    <property type="match status" value="1"/>
</dbReference>
<dbReference type="SUPFAM" id="SSF51316">
    <property type="entry name" value="Mss4-like"/>
    <property type="match status" value="1"/>
</dbReference>
<dbReference type="GO" id="GO:0046872">
    <property type="term" value="F:metal ion binding"/>
    <property type="evidence" value="ECO:0007669"/>
    <property type="project" value="UniProtKB-KW"/>
</dbReference>
<dbReference type="InterPro" id="IPR006913">
    <property type="entry name" value="CENP-V/GFA"/>
</dbReference>
<dbReference type="Gene3D" id="3.90.1590.10">
    <property type="entry name" value="glutathione-dependent formaldehyde- activating enzyme (gfa)"/>
    <property type="match status" value="1"/>
</dbReference>
<dbReference type="PANTHER" id="PTHR33337:SF40">
    <property type="entry name" value="CENP-V_GFA DOMAIN-CONTAINING PROTEIN-RELATED"/>
    <property type="match status" value="1"/>
</dbReference>
<keyword evidence="4" id="KW-0456">Lyase</keyword>
<dbReference type="PANTHER" id="PTHR33337">
    <property type="entry name" value="GFA DOMAIN-CONTAINING PROTEIN"/>
    <property type="match status" value="1"/>
</dbReference>
<evidence type="ECO:0000256" key="1">
    <source>
        <dbReference type="ARBA" id="ARBA00005495"/>
    </source>
</evidence>
<dbReference type="AlphaFoldDB" id="A0A3B0WJ51"/>
<dbReference type="InterPro" id="IPR011057">
    <property type="entry name" value="Mss4-like_sf"/>
</dbReference>
<reference evidence="6" key="1">
    <citation type="submission" date="2018-06" db="EMBL/GenBank/DDBJ databases">
        <authorList>
            <person name="Zhirakovskaya E."/>
        </authorList>
    </citation>
    <scope>NUCLEOTIDE SEQUENCE</scope>
</reference>
<feature type="domain" description="CENP-V/GFA" evidence="5">
    <location>
        <begin position="2"/>
        <end position="104"/>
    </location>
</feature>
<dbReference type="EMBL" id="UOFE01000028">
    <property type="protein sequence ID" value="VAW52520.1"/>
    <property type="molecule type" value="Genomic_DNA"/>
</dbReference>
<name>A0A3B0WJ51_9ZZZZ</name>
<evidence type="ECO:0000313" key="6">
    <source>
        <dbReference type="EMBL" id="VAW52520.1"/>
    </source>
</evidence>
<evidence type="ECO:0000259" key="5">
    <source>
        <dbReference type="PROSITE" id="PS51891"/>
    </source>
</evidence>
<evidence type="ECO:0000256" key="3">
    <source>
        <dbReference type="ARBA" id="ARBA00022833"/>
    </source>
</evidence>
<comment type="similarity">
    <text evidence="1">Belongs to the Gfa family.</text>
</comment>
<accession>A0A3B0WJ51</accession>